<dbReference type="GO" id="GO:0009254">
    <property type="term" value="P:peptidoglycan turnover"/>
    <property type="evidence" value="ECO:0007669"/>
    <property type="project" value="TreeGrafter"/>
</dbReference>
<comment type="cofactor">
    <cofactor evidence="2">
        <name>Zn(2+)</name>
        <dbReference type="ChEBI" id="CHEBI:29105"/>
    </cofactor>
</comment>
<evidence type="ECO:0000256" key="11">
    <source>
        <dbReference type="ARBA" id="ARBA00039257"/>
    </source>
</evidence>
<accession>A0A1T4Q8E4</accession>
<evidence type="ECO:0000256" key="9">
    <source>
        <dbReference type="ARBA" id="ARBA00022833"/>
    </source>
</evidence>
<dbReference type="NCBIfam" id="NF008758">
    <property type="entry name" value="PRK11789.1"/>
    <property type="match status" value="1"/>
</dbReference>
<protein>
    <recommendedName>
        <fullName evidence="11">1,6-anhydro-N-acetylmuramyl-L-alanine amidase AmpD</fullName>
        <ecNumber evidence="5">3.5.1.28</ecNumber>
    </recommendedName>
    <alternativeName>
        <fullName evidence="12">N-acetylmuramoyl-L-alanine amidase</fullName>
    </alternativeName>
</protein>
<dbReference type="InterPro" id="IPR051206">
    <property type="entry name" value="NAMLAA_amidase_2"/>
</dbReference>
<proteinExistence type="inferred from homology"/>
<evidence type="ECO:0000256" key="2">
    <source>
        <dbReference type="ARBA" id="ARBA00001947"/>
    </source>
</evidence>
<evidence type="ECO:0000313" key="14">
    <source>
        <dbReference type="EMBL" id="OPX56578.1"/>
    </source>
</evidence>
<dbReference type="GO" id="GO:0071555">
    <property type="term" value="P:cell wall organization"/>
    <property type="evidence" value="ECO:0007669"/>
    <property type="project" value="UniProtKB-KW"/>
</dbReference>
<dbReference type="GO" id="GO:0009253">
    <property type="term" value="P:peptidoglycan catabolic process"/>
    <property type="evidence" value="ECO:0007669"/>
    <property type="project" value="InterPro"/>
</dbReference>
<dbReference type="Gene3D" id="3.40.80.10">
    <property type="entry name" value="Peptidoglycan recognition protein-like"/>
    <property type="match status" value="1"/>
</dbReference>
<reference evidence="14 15" key="1">
    <citation type="submission" date="2017-01" db="EMBL/GenBank/DDBJ databases">
        <title>Genome Sequencing of a Marine Spirillum, Oceanospirillum multiglobuliferum ATCC 33336, from Japan.</title>
        <authorList>
            <person name="Carney J.G."/>
            <person name="Trachtenberg A.M."/>
            <person name="Rheaume B.A."/>
            <person name="Linnane J.D."/>
            <person name="Pitts N.L."/>
            <person name="Mykles D.L."/>
            <person name="Maclea K.S."/>
        </authorList>
    </citation>
    <scope>NUCLEOTIDE SEQUENCE [LARGE SCALE GENOMIC DNA]</scope>
    <source>
        <strain evidence="14 15">ATCC 33336</strain>
    </source>
</reference>
<evidence type="ECO:0000256" key="4">
    <source>
        <dbReference type="ARBA" id="ARBA00007553"/>
    </source>
</evidence>
<dbReference type="RefSeq" id="WP_078745379.1">
    <property type="nucleotide sequence ID" value="NZ_FUXG01000011.1"/>
</dbReference>
<organism evidence="14 15">
    <name type="scientific">Oceanospirillum multiglobuliferum</name>
    <dbReference type="NCBI Taxonomy" id="64969"/>
    <lineage>
        <taxon>Bacteria</taxon>
        <taxon>Pseudomonadati</taxon>
        <taxon>Pseudomonadota</taxon>
        <taxon>Gammaproteobacteria</taxon>
        <taxon>Oceanospirillales</taxon>
        <taxon>Oceanospirillaceae</taxon>
        <taxon>Oceanospirillum</taxon>
    </lineage>
</organism>
<name>A0A1T4Q8E4_9GAMM</name>
<dbReference type="CDD" id="cd06583">
    <property type="entry name" value="PGRP"/>
    <property type="match status" value="1"/>
</dbReference>
<comment type="subcellular location">
    <subcellularLocation>
        <location evidence="3">Cytoplasm</location>
    </subcellularLocation>
</comment>
<dbReference type="InterPro" id="IPR002502">
    <property type="entry name" value="Amidase_domain"/>
</dbReference>
<sequence length="183" mass="21399">MTQTLDDIWLTQARIVKSPNFNERPDQQVNLLVIHNISLPPNQFGGTYVEQFFTNQLSPDEHPYFAEITHLEVSAHLFIRRNGELIQFVPLNKRAWHAGRSCHQNRENCNDFSIGIELEGADHLPYTEEQYQQLVAVTQQIQHHYPMITDEQVVGHCHIAPERKTDPGDSFNWAYYFKQLTQR</sequence>
<dbReference type="Pfam" id="PF01510">
    <property type="entry name" value="Amidase_2"/>
    <property type="match status" value="1"/>
</dbReference>
<dbReference type="InterPro" id="IPR036505">
    <property type="entry name" value="Amidase/PGRP_sf"/>
</dbReference>
<dbReference type="SUPFAM" id="SSF55846">
    <property type="entry name" value="N-acetylmuramoyl-L-alanine amidase-like"/>
    <property type="match status" value="1"/>
</dbReference>
<evidence type="ECO:0000259" key="13">
    <source>
        <dbReference type="SMART" id="SM00644"/>
    </source>
</evidence>
<keyword evidence="10" id="KW-0961">Cell wall biogenesis/degradation</keyword>
<dbReference type="PANTHER" id="PTHR30417">
    <property type="entry name" value="N-ACETYLMURAMOYL-L-ALANINE AMIDASE AMID"/>
    <property type="match status" value="1"/>
</dbReference>
<comment type="caution">
    <text evidence="14">The sequence shown here is derived from an EMBL/GenBank/DDBJ whole genome shotgun (WGS) entry which is preliminary data.</text>
</comment>
<evidence type="ECO:0000256" key="8">
    <source>
        <dbReference type="ARBA" id="ARBA00022801"/>
    </source>
</evidence>
<dbReference type="STRING" id="64969.SAMN02745127_01778"/>
<keyword evidence="8" id="KW-0378">Hydrolase</keyword>
<gene>
    <name evidence="14" type="ORF">BTE48_03920</name>
</gene>
<evidence type="ECO:0000256" key="3">
    <source>
        <dbReference type="ARBA" id="ARBA00004496"/>
    </source>
</evidence>
<dbReference type="SMART" id="SM00644">
    <property type="entry name" value="Ami_2"/>
    <property type="match status" value="1"/>
</dbReference>
<evidence type="ECO:0000256" key="1">
    <source>
        <dbReference type="ARBA" id="ARBA00001561"/>
    </source>
</evidence>
<evidence type="ECO:0000256" key="6">
    <source>
        <dbReference type="ARBA" id="ARBA00022490"/>
    </source>
</evidence>
<dbReference type="EC" id="3.5.1.28" evidence="5"/>
<comment type="catalytic activity">
    <reaction evidence="1">
        <text>Hydrolyzes the link between N-acetylmuramoyl residues and L-amino acid residues in certain cell-wall glycopeptides.</text>
        <dbReference type="EC" id="3.5.1.28"/>
    </reaction>
</comment>
<evidence type="ECO:0000256" key="12">
    <source>
        <dbReference type="ARBA" id="ARBA00042615"/>
    </source>
</evidence>
<dbReference type="EMBL" id="MTSM01000003">
    <property type="protein sequence ID" value="OPX56578.1"/>
    <property type="molecule type" value="Genomic_DNA"/>
</dbReference>
<dbReference type="GO" id="GO:0046872">
    <property type="term" value="F:metal ion binding"/>
    <property type="evidence" value="ECO:0007669"/>
    <property type="project" value="UniProtKB-KW"/>
</dbReference>
<dbReference type="Proteomes" id="UP000191418">
    <property type="component" value="Unassembled WGS sequence"/>
</dbReference>
<evidence type="ECO:0000256" key="7">
    <source>
        <dbReference type="ARBA" id="ARBA00022723"/>
    </source>
</evidence>
<evidence type="ECO:0000256" key="5">
    <source>
        <dbReference type="ARBA" id="ARBA00011901"/>
    </source>
</evidence>
<dbReference type="OrthoDB" id="9794842at2"/>
<keyword evidence="9" id="KW-0862">Zinc</keyword>
<evidence type="ECO:0000313" key="15">
    <source>
        <dbReference type="Proteomes" id="UP000191418"/>
    </source>
</evidence>
<evidence type="ECO:0000256" key="10">
    <source>
        <dbReference type="ARBA" id="ARBA00023316"/>
    </source>
</evidence>
<comment type="similarity">
    <text evidence="4">Belongs to the N-acetylmuramoyl-L-alanine amidase 2 family.</text>
</comment>
<dbReference type="AlphaFoldDB" id="A0A1T4Q8E4"/>
<dbReference type="PANTHER" id="PTHR30417:SF4">
    <property type="entry name" value="1,6-ANHYDRO-N-ACETYLMURAMYL-L-ALANINE AMIDASE AMPD"/>
    <property type="match status" value="1"/>
</dbReference>
<feature type="domain" description="N-acetylmuramoyl-L-alanine amidase" evidence="13">
    <location>
        <begin position="18"/>
        <end position="168"/>
    </location>
</feature>
<keyword evidence="6" id="KW-0963">Cytoplasm</keyword>
<keyword evidence="15" id="KW-1185">Reference proteome</keyword>
<dbReference type="GO" id="GO:0005737">
    <property type="term" value="C:cytoplasm"/>
    <property type="evidence" value="ECO:0007669"/>
    <property type="project" value="UniProtKB-SubCell"/>
</dbReference>
<keyword evidence="7" id="KW-0479">Metal-binding</keyword>
<dbReference type="GO" id="GO:0008745">
    <property type="term" value="F:N-acetylmuramoyl-L-alanine amidase activity"/>
    <property type="evidence" value="ECO:0007669"/>
    <property type="project" value="UniProtKB-EC"/>
</dbReference>